<reference evidence="1" key="1">
    <citation type="submission" date="2022-08" db="EMBL/GenBank/DDBJ databases">
        <title>Alicyclobacillus dauci DSM2870, complete genome.</title>
        <authorList>
            <person name="Wang Q."/>
            <person name="Cai R."/>
            <person name="Wang Z."/>
        </authorList>
    </citation>
    <scope>NUCLEOTIDE SEQUENCE</scope>
    <source>
        <strain evidence="1">DSM 28700</strain>
    </source>
</reference>
<dbReference type="RefSeq" id="WP_268046340.1">
    <property type="nucleotide sequence ID" value="NZ_CP104064.1"/>
</dbReference>
<accession>A0ABY6Z9I7</accession>
<dbReference type="Proteomes" id="UP001164803">
    <property type="component" value="Chromosome"/>
</dbReference>
<protein>
    <recommendedName>
        <fullName evidence="3">SurA N-terminal domain-containing protein</fullName>
    </recommendedName>
</protein>
<evidence type="ECO:0008006" key="3">
    <source>
        <dbReference type="Google" id="ProtNLM"/>
    </source>
</evidence>
<gene>
    <name evidence="1" type="ORF">NZD86_09850</name>
</gene>
<sequence length="200" mass="21990">MLARRRVVAVSIALALGTTGCSPQQQQQKPQGGAEVGTQVRGMIQKMALDAEIQRAFLEGRKKTVQSDSSVQAEAYQQNLREQKGMAEEPQIARQMAGVNMAVSEKALADPLVKDRYMDLNLSGLRSITQDPVKRNDLMAILLQAREATLKDGKMRDRMLKDGINESYAALASLNTRPSVLDYQMDVAEQASIDPTQKNA</sequence>
<name>A0ABY6Z9I7_9BACL</name>
<evidence type="ECO:0000313" key="1">
    <source>
        <dbReference type="EMBL" id="WAH38750.1"/>
    </source>
</evidence>
<organism evidence="1 2">
    <name type="scientific">Alicyclobacillus dauci</name>
    <dbReference type="NCBI Taxonomy" id="1475485"/>
    <lineage>
        <taxon>Bacteria</taxon>
        <taxon>Bacillati</taxon>
        <taxon>Bacillota</taxon>
        <taxon>Bacilli</taxon>
        <taxon>Bacillales</taxon>
        <taxon>Alicyclobacillaceae</taxon>
        <taxon>Alicyclobacillus</taxon>
    </lineage>
</organism>
<dbReference type="PROSITE" id="PS51257">
    <property type="entry name" value="PROKAR_LIPOPROTEIN"/>
    <property type="match status" value="1"/>
</dbReference>
<evidence type="ECO:0000313" key="2">
    <source>
        <dbReference type="Proteomes" id="UP001164803"/>
    </source>
</evidence>
<dbReference type="EMBL" id="CP104064">
    <property type="protein sequence ID" value="WAH38750.1"/>
    <property type="molecule type" value="Genomic_DNA"/>
</dbReference>
<proteinExistence type="predicted"/>
<keyword evidence="2" id="KW-1185">Reference proteome</keyword>